<dbReference type="Proteomes" id="UP000681967">
    <property type="component" value="Unassembled WGS sequence"/>
</dbReference>
<proteinExistence type="predicted"/>
<dbReference type="EMBL" id="CAJOBJ010043997">
    <property type="protein sequence ID" value="CAF4340559.1"/>
    <property type="molecule type" value="Genomic_DNA"/>
</dbReference>
<evidence type="ECO:0000313" key="2">
    <source>
        <dbReference type="EMBL" id="CAF4340559.1"/>
    </source>
</evidence>
<dbReference type="Proteomes" id="UP000681720">
    <property type="component" value="Unassembled WGS sequence"/>
</dbReference>
<reference evidence="1" key="1">
    <citation type="submission" date="2021-02" db="EMBL/GenBank/DDBJ databases">
        <authorList>
            <person name="Nowell W R."/>
        </authorList>
    </citation>
    <scope>NUCLEOTIDE SEQUENCE</scope>
</reference>
<dbReference type="AlphaFoldDB" id="A0A8S2SA25"/>
<feature type="non-terminal residue" evidence="1">
    <location>
        <position position="1"/>
    </location>
</feature>
<gene>
    <name evidence="1" type="ORF">BYL167_LOCUS24215</name>
    <name evidence="2" type="ORF">GIL414_LOCUS27542</name>
</gene>
<protein>
    <submittedName>
        <fullName evidence="1">Uncharacterized protein</fullName>
    </submittedName>
</protein>
<organism evidence="1 3">
    <name type="scientific">Rotaria magnacalcarata</name>
    <dbReference type="NCBI Taxonomy" id="392030"/>
    <lineage>
        <taxon>Eukaryota</taxon>
        <taxon>Metazoa</taxon>
        <taxon>Spiralia</taxon>
        <taxon>Gnathifera</taxon>
        <taxon>Rotifera</taxon>
        <taxon>Eurotatoria</taxon>
        <taxon>Bdelloidea</taxon>
        <taxon>Philodinida</taxon>
        <taxon>Philodinidae</taxon>
        <taxon>Rotaria</taxon>
    </lineage>
</organism>
<feature type="non-terminal residue" evidence="1">
    <location>
        <position position="76"/>
    </location>
</feature>
<comment type="caution">
    <text evidence="1">The sequence shown here is derived from an EMBL/GenBank/DDBJ whole genome shotgun (WGS) entry which is preliminary data.</text>
</comment>
<sequence length="76" mass="8370">METLYDPYEMLFGDGQTSPSSDALLFTNEVMLGDFNNDSPSISSVSNTLDSAECDFDPIAFETFLNDFLSNDALIL</sequence>
<accession>A0A8S2SA25</accession>
<evidence type="ECO:0000313" key="1">
    <source>
        <dbReference type="EMBL" id="CAF4216774.1"/>
    </source>
</evidence>
<name>A0A8S2SA25_9BILA</name>
<dbReference type="EMBL" id="CAJOBH010020172">
    <property type="protein sequence ID" value="CAF4216774.1"/>
    <property type="molecule type" value="Genomic_DNA"/>
</dbReference>
<evidence type="ECO:0000313" key="3">
    <source>
        <dbReference type="Proteomes" id="UP000681967"/>
    </source>
</evidence>